<dbReference type="GO" id="GO:0015190">
    <property type="term" value="F:L-leucine transmembrane transporter activity"/>
    <property type="evidence" value="ECO:0007669"/>
    <property type="project" value="TreeGrafter"/>
</dbReference>
<dbReference type="EC" id="3.2.1.20" evidence="2"/>
<dbReference type="AlphaFoldDB" id="A0A5E4PRH0"/>
<organism evidence="6 7">
    <name type="scientific">Leptidea sinapis</name>
    <dbReference type="NCBI Taxonomy" id="189913"/>
    <lineage>
        <taxon>Eukaryota</taxon>
        <taxon>Metazoa</taxon>
        <taxon>Ecdysozoa</taxon>
        <taxon>Arthropoda</taxon>
        <taxon>Hexapoda</taxon>
        <taxon>Insecta</taxon>
        <taxon>Pterygota</taxon>
        <taxon>Neoptera</taxon>
        <taxon>Endopterygota</taxon>
        <taxon>Lepidoptera</taxon>
        <taxon>Glossata</taxon>
        <taxon>Ditrysia</taxon>
        <taxon>Papilionoidea</taxon>
        <taxon>Pieridae</taxon>
        <taxon>Dismorphiinae</taxon>
        <taxon>Leptidea</taxon>
    </lineage>
</organism>
<evidence type="ECO:0000256" key="2">
    <source>
        <dbReference type="ARBA" id="ARBA00012741"/>
    </source>
</evidence>
<dbReference type="PANTHER" id="PTHR46673">
    <property type="entry name" value="4F2 CELL-SURFACE ANTIGEN HEAVY CHAIN"/>
    <property type="match status" value="1"/>
</dbReference>
<dbReference type="GO" id="GO:0015823">
    <property type="term" value="P:phenylalanine transport"/>
    <property type="evidence" value="ECO:0007669"/>
    <property type="project" value="TreeGrafter"/>
</dbReference>
<dbReference type="GO" id="GO:0016324">
    <property type="term" value="C:apical plasma membrane"/>
    <property type="evidence" value="ECO:0007669"/>
    <property type="project" value="TreeGrafter"/>
</dbReference>
<dbReference type="GO" id="GO:0015173">
    <property type="term" value="F:aromatic amino acid transmembrane transporter activity"/>
    <property type="evidence" value="ECO:0007669"/>
    <property type="project" value="TreeGrafter"/>
</dbReference>
<comment type="catalytic activity">
    <reaction evidence="1">
        <text>Hydrolysis of terminal, non-reducing (1-&gt;4)-linked alpha-D-glucose residues with release of alpha-D-glucose.</text>
        <dbReference type="EC" id="3.2.1.20"/>
    </reaction>
</comment>
<keyword evidence="4" id="KW-0472">Membrane</keyword>
<dbReference type="InterPro" id="IPR017853">
    <property type="entry name" value="GH"/>
</dbReference>
<keyword evidence="7" id="KW-1185">Reference proteome</keyword>
<dbReference type="Gene3D" id="3.20.20.80">
    <property type="entry name" value="Glycosidases"/>
    <property type="match status" value="1"/>
</dbReference>
<dbReference type="SUPFAM" id="SSF51445">
    <property type="entry name" value="(Trans)glycosidases"/>
    <property type="match status" value="1"/>
</dbReference>
<dbReference type="InterPro" id="IPR045857">
    <property type="entry name" value="O16G_dom_2"/>
</dbReference>
<dbReference type="Pfam" id="PF16028">
    <property type="entry name" value="SLC3A2_N"/>
    <property type="match status" value="1"/>
</dbReference>
<evidence type="ECO:0000259" key="5">
    <source>
        <dbReference type="SMART" id="SM00642"/>
    </source>
</evidence>
<dbReference type="Proteomes" id="UP000324832">
    <property type="component" value="Unassembled WGS sequence"/>
</dbReference>
<keyword evidence="4" id="KW-1133">Transmembrane helix</keyword>
<feature type="transmembrane region" description="Helical" evidence="4">
    <location>
        <begin position="121"/>
        <end position="145"/>
    </location>
</feature>
<dbReference type="GO" id="GO:0004558">
    <property type="term" value="F:alpha-1,4-glucosidase activity"/>
    <property type="evidence" value="ECO:0007669"/>
    <property type="project" value="UniProtKB-EC"/>
</dbReference>
<feature type="region of interest" description="Disordered" evidence="3">
    <location>
        <begin position="1"/>
        <end position="53"/>
    </location>
</feature>
<keyword evidence="4" id="KW-0812">Transmembrane</keyword>
<proteinExistence type="predicted"/>
<dbReference type="PANTHER" id="PTHR46673:SF1">
    <property type="entry name" value="4F2 CELL-SURFACE ANTIGEN HEAVY CHAIN"/>
    <property type="match status" value="1"/>
</dbReference>
<evidence type="ECO:0000313" key="6">
    <source>
        <dbReference type="EMBL" id="VVC87665.1"/>
    </source>
</evidence>
<name>A0A5E4PRH0_9NEOP</name>
<evidence type="ECO:0000313" key="7">
    <source>
        <dbReference type="Proteomes" id="UP000324832"/>
    </source>
</evidence>
<feature type="domain" description="Glycosyl hydrolase family 13 catalytic" evidence="5">
    <location>
        <begin position="157"/>
        <end position="406"/>
    </location>
</feature>
<gene>
    <name evidence="6" type="ORF">LSINAPIS_LOCUS1208</name>
</gene>
<dbReference type="Pfam" id="PF00128">
    <property type="entry name" value="Alpha-amylase"/>
    <property type="match status" value="1"/>
</dbReference>
<dbReference type="InterPro" id="IPR042280">
    <property type="entry name" value="SLC3A2"/>
</dbReference>
<sequence length="408" mass="46134">MSETRKNHLSIDGGQLKEDDHVSSYKPIPDSDGDFRKSKTSIHKSKEKLPNDEAEEKLLQKEDEAKITTRVDMADAKYVVGDHRNGDAKIELDANKRQFVGLTKEELMKYADDPFWVRLRWFMFVLFWALWVGMLVGAVTIIVLVPKCAAPPPRTWFEKGPLVDLSSEDLQAVEADLPLLQSAHVAGAFVVPCKDSYAVLEDNSSCLQAFKDFVGKAKKLGVKVIVDLTANFVSTSHQWFQLSENRSEPFSDYFLWAPGKDLDEDQNSELPDLPQKWVPTPNHPAWTWSDKRKEFYLHQFGADLPDLNFSNQDVVKHFDDVITRWMKAGADGIRLNKARHMAINSQLGKEQPRVSESPGEVPLWSDRLVTDGVALRELLAHWAHLTDLAATPPSLGYVICNAVQLRNI</sequence>
<dbReference type="InterPro" id="IPR031984">
    <property type="entry name" value="SLC3A2_N"/>
</dbReference>
<protein>
    <recommendedName>
        <fullName evidence="2">alpha-glucosidase</fullName>
        <ecNumber evidence="2">3.2.1.20</ecNumber>
    </recommendedName>
</protein>
<dbReference type="GO" id="GO:0016323">
    <property type="term" value="C:basolateral plasma membrane"/>
    <property type="evidence" value="ECO:0007669"/>
    <property type="project" value="TreeGrafter"/>
</dbReference>
<evidence type="ECO:0000256" key="3">
    <source>
        <dbReference type="SAM" id="MobiDB-lite"/>
    </source>
</evidence>
<dbReference type="InterPro" id="IPR006047">
    <property type="entry name" value="GH13_cat_dom"/>
</dbReference>
<dbReference type="GO" id="GO:0015180">
    <property type="term" value="F:L-alanine transmembrane transporter activity"/>
    <property type="evidence" value="ECO:0007669"/>
    <property type="project" value="TreeGrafter"/>
</dbReference>
<dbReference type="GO" id="GO:1903801">
    <property type="term" value="P:L-leucine import across plasma membrane"/>
    <property type="evidence" value="ECO:0007669"/>
    <property type="project" value="TreeGrafter"/>
</dbReference>
<reference evidence="6 7" key="1">
    <citation type="submission" date="2017-07" db="EMBL/GenBank/DDBJ databases">
        <authorList>
            <person name="Talla V."/>
            <person name="Backstrom N."/>
        </authorList>
    </citation>
    <scope>NUCLEOTIDE SEQUENCE [LARGE SCALE GENOMIC DNA]</scope>
</reference>
<dbReference type="GO" id="GO:1904273">
    <property type="term" value="P:L-alanine import across plasma membrane"/>
    <property type="evidence" value="ECO:0007669"/>
    <property type="project" value="TreeGrafter"/>
</dbReference>
<evidence type="ECO:0000256" key="1">
    <source>
        <dbReference type="ARBA" id="ARBA00001657"/>
    </source>
</evidence>
<accession>A0A5E4PRH0</accession>
<evidence type="ECO:0000256" key="4">
    <source>
        <dbReference type="SAM" id="Phobius"/>
    </source>
</evidence>
<dbReference type="GO" id="GO:0005975">
    <property type="term" value="P:carbohydrate metabolic process"/>
    <property type="evidence" value="ECO:0007669"/>
    <property type="project" value="InterPro"/>
</dbReference>
<dbReference type="Gene3D" id="3.90.400.10">
    <property type="entry name" value="Oligo-1,6-glucosidase, Domain 2"/>
    <property type="match status" value="1"/>
</dbReference>
<dbReference type="EMBL" id="FZQP02000160">
    <property type="protein sequence ID" value="VVC87665.1"/>
    <property type="molecule type" value="Genomic_DNA"/>
</dbReference>
<dbReference type="SMART" id="SM00642">
    <property type="entry name" value="Aamy"/>
    <property type="match status" value="1"/>
</dbReference>